<dbReference type="AlphaFoldDB" id="A0A1A6G2N1"/>
<accession>A0A1A6G2N1</accession>
<dbReference type="STRING" id="56216.A0A1A6G2N1"/>
<reference evidence="1 2" key="1">
    <citation type="submission" date="2016-06" db="EMBL/GenBank/DDBJ databases">
        <title>The Draft Genome Sequence and Annotation of the Desert Woodrat Neotoma lepida.</title>
        <authorList>
            <person name="Campbell M."/>
            <person name="Oakeson K.F."/>
            <person name="Yandell M."/>
            <person name="Halpert J.R."/>
            <person name="Dearing D."/>
        </authorList>
    </citation>
    <scope>NUCLEOTIDE SEQUENCE [LARGE SCALE GENOMIC DNA]</scope>
    <source>
        <strain evidence="1">417</strain>
        <tissue evidence="1">Liver</tissue>
    </source>
</reference>
<organism evidence="1 2">
    <name type="scientific">Neotoma lepida</name>
    <name type="common">Desert woodrat</name>
    <dbReference type="NCBI Taxonomy" id="56216"/>
    <lineage>
        <taxon>Eukaryota</taxon>
        <taxon>Metazoa</taxon>
        <taxon>Chordata</taxon>
        <taxon>Craniata</taxon>
        <taxon>Vertebrata</taxon>
        <taxon>Euteleostomi</taxon>
        <taxon>Mammalia</taxon>
        <taxon>Eutheria</taxon>
        <taxon>Euarchontoglires</taxon>
        <taxon>Glires</taxon>
        <taxon>Rodentia</taxon>
        <taxon>Myomorpha</taxon>
        <taxon>Muroidea</taxon>
        <taxon>Cricetidae</taxon>
        <taxon>Neotominae</taxon>
        <taxon>Neotoma</taxon>
    </lineage>
</organism>
<sequence>TLLHNVLSIQNPFQKGQEELKEKCASQEQKVHGPQGKRMDSQLQHFIKVKSQKQGVQQLVCQWMEKSRGIQLPAKGTVEPDTMIMKMYLNGTCEPTLKDDQADCGKKTGAAMVVQKKWGQGTLQGSCVSVSQGPLKTKGQRRHRAVIMKNTDDGISDRPYRHALVTGIDRYP</sequence>
<keyword evidence="2" id="KW-1185">Reference proteome</keyword>
<comment type="caution">
    <text evidence="1">The sequence shown here is derived from an EMBL/GenBank/DDBJ whole genome shotgun (WGS) entry which is preliminary data.</text>
</comment>
<dbReference type="InterPro" id="IPR038655">
    <property type="entry name" value="Ribosomal_eL27_sf"/>
</dbReference>
<dbReference type="Proteomes" id="UP000092124">
    <property type="component" value="Unassembled WGS sequence"/>
</dbReference>
<proteinExistence type="predicted"/>
<dbReference type="Gene3D" id="2.30.30.770">
    <property type="match status" value="1"/>
</dbReference>
<evidence type="ECO:0000313" key="1">
    <source>
        <dbReference type="EMBL" id="OBS60453.1"/>
    </source>
</evidence>
<gene>
    <name evidence="1" type="ORF">A6R68_08420</name>
</gene>
<evidence type="ECO:0000313" key="2">
    <source>
        <dbReference type="Proteomes" id="UP000092124"/>
    </source>
</evidence>
<feature type="non-terminal residue" evidence="1">
    <location>
        <position position="1"/>
    </location>
</feature>
<dbReference type="EMBL" id="LZPO01107897">
    <property type="protein sequence ID" value="OBS60453.1"/>
    <property type="molecule type" value="Genomic_DNA"/>
</dbReference>
<name>A0A1A6G2N1_NEOLE</name>
<protein>
    <submittedName>
        <fullName evidence="1">Uncharacterized protein</fullName>
    </submittedName>
</protein>